<reference evidence="3" key="1">
    <citation type="journal article" date="2023" name="Commun. Biol.">
        <title>Genome analysis of Parmales, the sister group of diatoms, reveals the evolutionary specialization of diatoms from phago-mixotrophs to photoautotrophs.</title>
        <authorList>
            <person name="Ban H."/>
            <person name="Sato S."/>
            <person name="Yoshikawa S."/>
            <person name="Yamada K."/>
            <person name="Nakamura Y."/>
            <person name="Ichinomiya M."/>
            <person name="Sato N."/>
            <person name="Blanc-Mathieu R."/>
            <person name="Endo H."/>
            <person name="Kuwata A."/>
            <person name="Ogata H."/>
        </authorList>
    </citation>
    <scope>NUCLEOTIDE SEQUENCE [LARGE SCALE GENOMIC DNA]</scope>
    <source>
        <strain evidence="3">NIES 3700</strain>
    </source>
</reference>
<feature type="compositionally biased region" description="Low complexity" evidence="1">
    <location>
        <begin position="33"/>
        <end position="50"/>
    </location>
</feature>
<accession>A0A9W7FT16</accession>
<evidence type="ECO:0000313" key="2">
    <source>
        <dbReference type="EMBL" id="GMI18547.1"/>
    </source>
</evidence>
<keyword evidence="3" id="KW-1185">Reference proteome</keyword>
<dbReference type="Proteomes" id="UP001165122">
    <property type="component" value="Unassembled WGS sequence"/>
</dbReference>
<organism evidence="2 3">
    <name type="scientific">Triparma laevis f. longispina</name>
    <dbReference type="NCBI Taxonomy" id="1714387"/>
    <lineage>
        <taxon>Eukaryota</taxon>
        <taxon>Sar</taxon>
        <taxon>Stramenopiles</taxon>
        <taxon>Ochrophyta</taxon>
        <taxon>Bolidophyceae</taxon>
        <taxon>Parmales</taxon>
        <taxon>Triparmaceae</taxon>
        <taxon>Triparma</taxon>
    </lineage>
</organism>
<evidence type="ECO:0000313" key="3">
    <source>
        <dbReference type="Proteomes" id="UP001165122"/>
    </source>
</evidence>
<feature type="region of interest" description="Disordered" evidence="1">
    <location>
        <begin position="1"/>
        <end position="108"/>
    </location>
</feature>
<dbReference type="EMBL" id="BRXW01000337">
    <property type="protein sequence ID" value="GMI18547.1"/>
    <property type="molecule type" value="Genomic_DNA"/>
</dbReference>
<comment type="caution">
    <text evidence="2">The sequence shown here is derived from an EMBL/GenBank/DDBJ whole genome shotgun (WGS) entry which is preliminary data.</text>
</comment>
<proteinExistence type="predicted"/>
<dbReference type="AlphaFoldDB" id="A0A9W7FT16"/>
<sequence length="194" mass="20121">MDGLADYSDSDSGGDEVRVKVPQQVKVDGGAGAAPAAAGGALNGLVGNYSDSDDDGDADGGANGDADRDANPAKRLKLAAGASVSAEFSSSSNNSDSKYPPLSPSSKRALETSIVSIKSSIAQGKGDLITQLLSSPSYNNPSTFSSLLTSLHVDRSKLNKKGVESFNIDSSMMVEELLRMQEEKAESLRLQPYS</sequence>
<feature type="compositionally biased region" description="Low complexity" evidence="1">
    <location>
        <begin position="79"/>
        <end position="97"/>
    </location>
</feature>
<gene>
    <name evidence="2" type="ORF">TrLO_g14898</name>
</gene>
<name>A0A9W7FT16_9STRA</name>
<dbReference type="OrthoDB" id="10543206at2759"/>
<protein>
    <submittedName>
        <fullName evidence="2">Uncharacterized protein</fullName>
    </submittedName>
</protein>
<evidence type="ECO:0000256" key="1">
    <source>
        <dbReference type="SAM" id="MobiDB-lite"/>
    </source>
</evidence>